<protein>
    <submittedName>
        <fullName evidence="3">Uncharacterized protein LOC108565822</fullName>
    </submittedName>
</protein>
<feature type="signal peptide" evidence="1">
    <location>
        <begin position="1"/>
        <end position="19"/>
    </location>
</feature>
<sequence>MRASFIIFVLFVYVGVSQAETKKKRQLPDFVQVCKRDDPELDKCFISSLNSLRTRLADGIPELLLPKMEPLTLPEATFKDSGFMAKFSDLVVDYITEGTVENVKIDLNNSQINLDLVLPRLRIRSNYSMHGRILILSLKGSGPADGNFTDIVAKVELTGTTQNGYLYFEDNRMDIKIGDGQLSFDKLFADDELNLAANKIINDNSIEIINELKPLIDASVADFVLHLTRNVFSAFTIDQLFPIHIKLGFFTRHNCIIQIIYLTCYYSLTSAMKTILIASLFVASAFAADLPNFIKPCNGDSTNLLQCVRDNIEACKPRLAKGIPKLFIPPMNPFKVSEAAIEQSQFKLAIKDVTIHGFDKFDVKDLQIDLKNDKIEMDIVFPHIDASGVYEINGKLLVLTLNGKGPLNCNATNMGAKFVADFERYEREGKTYLKKKDLNVVVYIKDAWIKLDNLFQNNKELTENTNRVINDNILDFFQEIHPIFEVIFNNVLGNVLFKITETYPYEDILPNIN</sequence>
<keyword evidence="1" id="KW-0732">Signal</keyword>
<dbReference type="InterPro" id="IPR038606">
    <property type="entry name" value="To_sf"/>
</dbReference>
<dbReference type="Proteomes" id="UP000695000">
    <property type="component" value="Unplaced"/>
</dbReference>
<dbReference type="RefSeq" id="XP_017780957.1">
    <property type="nucleotide sequence ID" value="XM_017925468.1"/>
</dbReference>
<proteinExistence type="predicted"/>
<evidence type="ECO:0000313" key="3">
    <source>
        <dbReference type="RefSeq" id="XP_017780957.1"/>
    </source>
</evidence>
<organism evidence="2 3">
    <name type="scientific">Nicrophorus vespilloides</name>
    <name type="common">Boreal carrion beetle</name>
    <dbReference type="NCBI Taxonomy" id="110193"/>
    <lineage>
        <taxon>Eukaryota</taxon>
        <taxon>Metazoa</taxon>
        <taxon>Ecdysozoa</taxon>
        <taxon>Arthropoda</taxon>
        <taxon>Hexapoda</taxon>
        <taxon>Insecta</taxon>
        <taxon>Pterygota</taxon>
        <taxon>Neoptera</taxon>
        <taxon>Endopterygota</taxon>
        <taxon>Coleoptera</taxon>
        <taxon>Polyphaga</taxon>
        <taxon>Staphyliniformia</taxon>
        <taxon>Silphidae</taxon>
        <taxon>Nicrophorinae</taxon>
        <taxon>Nicrophorus</taxon>
    </lineage>
</organism>
<keyword evidence="2" id="KW-1185">Reference proteome</keyword>
<dbReference type="PANTHER" id="PTHR11008">
    <property type="entry name" value="PROTEIN TAKEOUT-LIKE PROTEIN"/>
    <property type="match status" value="1"/>
</dbReference>
<name>A0ABM1N2A7_NICVS</name>
<dbReference type="SMART" id="SM00700">
    <property type="entry name" value="JHBP"/>
    <property type="match status" value="2"/>
</dbReference>
<dbReference type="Pfam" id="PF06585">
    <property type="entry name" value="JHBP"/>
    <property type="match status" value="2"/>
</dbReference>
<accession>A0ABM1N2A7</accession>
<evidence type="ECO:0000313" key="2">
    <source>
        <dbReference type="Proteomes" id="UP000695000"/>
    </source>
</evidence>
<dbReference type="PANTHER" id="PTHR11008:SF41">
    <property type="entry name" value="RE70318P"/>
    <property type="match status" value="1"/>
</dbReference>
<evidence type="ECO:0000256" key="1">
    <source>
        <dbReference type="SAM" id="SignalP"/>
    </source>
</evidence>
<reference evidence="3" key="1">
    <citation type="submission" date="2025-08" db="UniProtKB">
        <authorList>
            <consortium name="RefSeq"/>
        </authorList>
    </citation>
    <scope>IDENTIFICATION</scope>
    <source>
        <tissue evidence="3">Whole Larva</tissue>
    </source>
</reference>
<dbReference type="InterPro" id="IPR010562">
    <property type="entry name" value="Haemolymph_juvenile_hormone-bd"/>
</dbReference>
<feature type="chain" id="PRO_5047158554" evidence="1">
    <location>
        <begin position="20"/>
        <end position="513"/>
    </location>
</feature>
<dbReference type="GeneID" id="108565822"/>
<dbReference type="Gene3D" id="3.15.10.30">
    <property type="entry name" value="Haemolymph juvenile hormone binding protein"/>
    <property type="match status" value="2"/>
</dbReference>
<gene>
    <name evidence="3" type="primary">LOC108565822</name>
</gene>